<accession>A0A2J8MCH4</accession>
<dbReference type="Proteomes" id="UP000236370">
    <property type="component" value="Unassembled WGS sequence"/>
</dbReference>
<feature type="non-terminal residue" evidence="1">
    <location>
        <position position="1"/>
    </location>
</feature>
<dbReference type="AlphaFoldDB" id="A0A2J8MCH4"/>
<comment type="caution">
    <text evidence="1">The sequence shown here is derived from an EMBL/GenBank/DDBJ whole genome shotgun (WGS) entry which is preliminary data.</text>
</comment>
<protein>
    <submittedName>
        <fullName evidence="1">RIMBP2 isoform 5</fullName>
    </submittedName>
</protein>
<evidence type="ECO:0000313" key="2">
    <source>
        <dbReference type="Proteomes" id="UP000236370"/>
    </source>
</evidence>
<organism evidence="1 2">
    <name type="scientific">Pan troglodytes</name>
    <name type="common">Chimpanzee</name>
    <dbReference type="NCBI Taxonomy" id="9598"/>
    <lineage>
        <taxon>Eukaryota</taxon>
        <taxon>Metazoa</taxon>
        <taxon>Chordata</taxon>
        <taxon>Craniata</taxon>
        <taxon>Vertebrata</taxon>
        <taxon>Euteleostomi</taxon>
        <taxon>Mammalia</taxon>
        <taxon>Eutheria</taxon>
        <taxon>Euarchontoglires</taxon>
        <taxon>Primates</taxon>
        <taxon>Haplorrhini</taxon>
        <taxon>Catarrhini</taxon>
        <taxon>Hominidae</taxon>
        <taxon>Pan</taxon>
    </lineage>
</organism>
<name>A0A2J8MCH4_PANTR</name>
<gene>
    <name evidence="1" type="ORF">CK820_G0021408</name>
</gene>
<evidence type="ECO:0000313" key="1">
    <source>
        <dbReference type="EMBL" id="PNI57208.1"/>
    </source>
</evidence>
<proteinExistence type="predicted"/>
<dbReference type="EMBL" id="NBAG03000260">
    <property type="protein sequence ID" value="PNI57208.1"/>
    <property type="molecule type" value="Genomic_DNA"/>
</dbReference>
<reference evidence="1 2" key="1">
    <citation type="submission" date="2017-12" db="EMBL/GenBank/DDBJ databases">
        <title>High-resolution comparative analysis of great ape genomes.</title>
        <authorList>
            <person name="Pollen A."/>
            <person name="Hastie A."/>
            <person name="Hormozdiari F."/>
            <person name="Dougherty M."/>
            <person name="Liu R."/>
            <person name="Chaisson M."/>
            <person name="Hoppe E."/>
            <person name="Hill C."/>
            <person name="Pang A."/>
            <person name="Hillier L."/>
            <person name="Baker C."/>
            <person name="Armstrong J."/>
            <person name="Shendure J."/>
            <person name="Paten B."/>
            <person name="Wilson R."/>
            <person name="Chao H."/>
            <person name="Schneider V."/>
            <person name="Ventura M."/>
            <person name="Kronenberg Z."/>
            <person name="Murali S."/>
            <person name="Gordon D."/>
            <person name="Cantsilieris S."/>
            <person name="Munson K."/>
            <person name="Nelson B."/>
            <person name="Raja A."/>
            <person name="Underwood J."/>
            <person name="Diekhans M."/>
            <person name="Fiddes I."/>
            <person name="Haussler D."/>
            <person name="Eichler E."/>
        </authorList>
    </citation>
    <scope>NUCLEOTIDE SEQUENCE [LARGE SCALE GENOMIC DNA]</scope>
    <source>
        <strain evidence="1">Yerkes chimp pedigree #C0471</strain>
    </source>
</reference>
<sequence>REAGEVAGIIRYRRGEWWPCMTTTPEKARLTSMSRLNLHFAQEILLQFLAKLMKMDFIMGS</sequence>